<dbReference type="PANTHER" id="PTHR47784">
    <property type="entry name" value="STEROL UPTAKE CONTROL PROTEIN 2"/>
    <property type="match status" value="1"/>
</dbReference>
<feature type="compositionally biased region" description="Low complexity" evidence="2">
    <location>
        <begin position="149"/>
        <end position="175"/>
    </location>
</feature>
<reference evidence="5 6" key="1">
    <citation type="journal article" date="2018" name="Mycol. Prog.">
        <title>Coniella lustricola, a new species from submerged detritus.</title>
        <authorList>
            <person name="Raudabaugh D.B."/>
            <person name="Iturriaga T."/>
            <person name="Carver A."/>
            <person name="Mondo S."/>
            <person name="Pangilinan J."/>
            <person name="Lipzen A."/>
            <person name="He G."/>
            <person name="Amirebrahimi M."/>
            <person name="Grigoriev I.V."/>
            <person name="Miller A.N."/>
        </authorList>
    </citation>
    <scope>NUCLEOTIDE SEQUENCE [LARGE SCALE GENOMIC DNA]</scope>
    <source>
        <strain evidence="5 6">B22-T-1</strain>
    </source>
</reference>
<dbReference type="EMBL" id="KZ678465">
    <property type="protein sequence ID" value="PSR83127.1"/>
    <property type="molecule type" value="Genomic_DNA"/>
</dbReference>
<dbReference type="PROSITE" id="PS50048">
    <property type="entry name" value="ZN2_CY6_FUNGAL_2"/>
    <property type="match status" value="1"/>
</dbReference>
<evidence type="ECO:0000256" key="2">
    <source>
        <dbReference type="SAM" id="MobiDB-lite"/>
    </source>
</evidence>
<evidence type="ECO:0000313" key="6">
    <source>
        <dbReference type="Proteomes" id="UP000241462"/>
    </source>
</evidence>
<sequence>MLPALLALLLLLIVVPSAYCSASHDPRPACSTSEVLTPHYSITSCSDSSDLLPISFAMVAAERDSVSRLASRDAVRATMPVTPPAEPAEHTEHDEKPYHAKRPHRKSRLGCRNCKARKVKCDEQKPTCGNCTLRKESCDYPAQSRAASRAGPRPSTPATPAAAAAPASTPRCPVSAVSWPSVSSASPLLQHTTTASKTSTSLLLAQRSPIALTPQSTSRAHWRDSPSSDDEHEQSELIIVDEPPVTLGTVDQYDMKLLWFYTTETYSSFSVEAGKIPDIDSILKSQIVRFAFQSPFLMDCILALSAQHMQFLKIPVPVSRLLTYRTRAFAGYRQAIEHPNPRDYPALLSCSLLLCALSSEVFRERDMKRLYILDWMTVWRGIGLIFEFLPADMFYQSGLEKLFQRPEFDLNQAALHIPPNLLFMITSIKPDDPDYPDVHIYYDTLKYLGGLYRELEAGFSPVLSLRVITWFTFLPKPFIQLAKERRPRTLIILAHYLLFLKLIENVWWLYEISYRAVQDILDYLPPQWQAYLNVPRLAIHVEDRVELAKLIQGNHAWEPFTERTEALPVRKMVNDNGEEVLYDKERGWVPISKETTPEPSTAESNAQSKAWTPVANRSQHLSPPQS</sequence>
<dbReference type="PRINTS" id="PR00755">
    <property type="entry name" value="AFLATOXINBRP"/>
</dbReference>
<keyword evidence="1" id="KW-0539">Nucleus</keyword>
<dbReference type="InterPro" id="IPR053157">
    <property type="entry name" value="Sterol_Uptake_Regulator"/>
</dbReference>
<organism evidence="5 6">
    <name type="scientific">Coniella lustricola</name>
    <dbReference type="NCBI Taxonomy" id="2025994"/>
    <lineage>
        <taxon>Eukaryota</taxon>
        <taxon>Fungi</taxon>
        <taxon>Dikarya</taxon>
        <taxon>Ascomycota</taxon>
        <taxon>Pezizomycotina</taxon>
        <taxon>Sordariomycetes</taxon>
        <taxon>Sordariomycetidae</taxon>
        <taxon>Diaporthales</taxon>
        <taxon>Schizoparmaceae</taxon>
        <taxon>Coniella</taxon>
    </lineage>
</organism>
<feature type="region of interest" description="Disordered" evidence="2">
    <location>
        <begin position="144"/>
        <end position="175"/>
    </location>
</feature>
<dbReference type="InterPro" id="IPR036864">
    <property type="entry name" value="Zn2-C6_fun-type_DNA-bd_sf"/>
</dbReference>
<dbReference type="STRING" id="2025994.A0A2T3A5A3"/>
<dbReference type="PANTHER" id="PTHR47784:SF5">
    <property type="entry name" value="STEROL UPTAKE CONTROL PROTEIN 2"/>
    <property type="match status" value="1"/>
</dbReference>
<dbReference type="CDD" id="cd00067">
    <property type="entry name" value="GAL4"/>
    <property type="match status" value="1"/>
</dbReference>
<dbReference type="GO" id="GO:0001228">
    <property type="term" value="F:DNA-binding transcription activator activity, RNA polymerase II-specific"/>
    <property type="evidence" value="ECO:0007669"/>
    <property type="project" value="TreeGrafter"/>
</dbReference>
<dbReference type="InParanoid" id="A0A2T3A5A3"/>
<feature type="signal peptide" evidence="3">
    <location>
        <begin position="1"/>
        <end position="20"/>
    </location>
</feature>
<dbReference type="SMART" id="SM00066">
    <property type="entry name" value="GAL4"/>
    <property type="match status" value="1"/>
</dbReference>
<feature type="region of interest" description="Disordered" evidence="2">
    <location>
        <begin position="212"/>
        <end position="234"/>
    </location>
</feature>
<dbReference type="AlphaFoldDB" id="A0A2T3A5A3"/>
<dbReference type="Gene3D" id="4.10.240.10">
    <property type="entry name" value="Zn(2)-C6 fungal-type DNA-binding domain"/>
    <property type="match status" value="1"/>
</dbReference>
<dbReference type="InterPro" id="IPR001138">
    <property type="entry name" value="Zn2Cys6_DnaBD"/>
</dbReference>
<feature type="compositionally biased region" description="Basic and acidic residues" evidence="2">
    <location>
        <begin position="87"/>
        <end position="98"/>
    </location>
</feature>
<keyword evidence="6" id="KW-1185">Reference proteome</keyword>
<dbReference type="GO" id="GO:0008270">
    <property type="term" value="F:zinc ion binding"/>
    <property type="evidence" value="ECO:0007669"/>
    <property type="project" value="InterPro"/>
</dbReference>
<gene>
    <name evidence="5" type="ORF">BD289DRAFT_453979</name>
</gene>
<name>A0A2T3A5A3_9PEZI</name>
<feature type="region of interest" description="Disordered" evidence="2">
    <location>
        <begin position="590"/>
        <end position="626"/>
    </location>
</feature>
<evidence type="ECO:0000256" key="3">
    <source>
        <dbReference type="SAM" id="SignalP"/>
    </source>
</evidence>
<dbReference type="Proteomes" id="UP000241462">
    <property type="component" value="Unassembled WGS sequence"/>
</dbReference>
<proteinExistence type="predicted"/>
<accession>A0A2T3A5A3</accession>
<feature type="compositionally biased region" description="Polar residues" evidence="2">
    <location>
        <begin position="593"/>
        <end position="626"/>
    </location>
</feature>
<evidence type="ECO:0000259" key="4">
    <source>
        <dbReference type="PROSITE" id="PS50048"/>
    </source>
</evidence>
<feature type="domain" description="Zn(2)-C6 fungal-type" evidence="4">
    <location>
        <begin position="110"/>
        <end position="140"/>
    </location>
</feature>
<dbReference type="OrthoDB" id="5419315at2759"/>
<dbReference type="Pfam" id="PF00172">
    <property type="entry name" value="Zn_clus"/>
    <property type="match status" value="1"/>
</dbReference>
<feature type="chain" id="PRO_5015606181" description="Zn(2)-C6 fungal-type domain-containing protein" evidence="3">
    <location>
        <begin position="21"/>
        <end position="626"/>
    </location>
</feature>
<feature type="region of interest" description="Disordered" evidence="2">
    <location>
        <begin position="80"/>
        <end position="104"/>
    </location>
</feature>
<dbReference type="PROSITE" id="PS00463">
    <property type="entry name" value="ZN2_CY6_FUNGAL_1"/>
    <property type="match status" value="1"/>
</dbReference>
<protein>
    <recommendedName>
        <fullName evidence="4">Zn(2)-C6 fungal-type domain-containing protein</fullName>
    </recommendedName>
</protein>
<dbReference type="SUPFAM" id="SSF57701">
    <property type="entry name" value="Zn2/Cys6 DNA-binding domain"/>
    <property type="match status" value="1"/>
</dbReference>
<evidence type="ECO:0000256" key="1">
    <source>
        <dbReference type="ARBA" id="ARBA00023242"/>
    </source>
</evidence>
<keyword evidence="3" id="KW-0732">Signal</keyword>
<evidence type="ECO:0000313" key="5">
    <source>
        <dbReference type="EMBL" id="PSR83127.1"/>
    </source>
</evidence>